<evidence type="ECO:0000313" key="3">
    <source>
        <dbReference type="Proteomes" id="UP001199054"/>
    </source>
</evidence>
<feature type="transmembrane region" description="Helical" evidence="1">
    <location>
        <begin position="71"/>
        <end position="96"/>
    </location>
</feature>
<keyword evidence="1" id="KW-0812">Transmembrane</keyword>
<sequence length="150" mass="16014">MNDHVLDDTPQGVHHPVPLTLPAPPLVAHQPHALPEVQTVQLPDGRLITGYALTPAKPPEPHRERIGVNPAAMNIALAGLGFAAACGGLFLLTMFITALAALVQQLVLLAAVIFGGFIAVQGLGTRPERGHARTTVNIRRAVIKRNHFHH</sequence>
<accession>A0ABS8AZM3</accession>
<reference evidence="2 3" key="1">
    <citation type="submission" date="2021-10" db="EMBL/GenBank/DDBJ databases">
        <title>Streptomyces sp. strain SMC 277, a novel streptomycete isolated from soil.</title>
        <authorList>
            <person name="Chanama M."/>
        </authorList>
    </citation>
    <scope>NUCLEOTIDE SEQUENCE [LARGE SCALE GENOMIC DNA]</scope>
    <source>
        <strain evidence="2 3">SMC 277</strain>
    </source>
</reference>
<name>A0ABS8AZM3_9ACTN</name>
<proteinExistence type="predicted"/>
<organism evidence="2 3">
    <name type="scientific">Streptomyces antimicrobicus</name>
    <dbReference type="NCBI Taxonomy" id="2883108"/>
    <lineage>
        <taxon>Bacteria</taxon>
        <taxon>Bacillati</taxon>
        <taxon>Actinomycetota</taxon>
        <taxon>Actinomycetes</taxon>
        <taxon>Kitasatosporales</taxon>
        <taxon>Streptomycetaceae</taxon>
        <taxon>Streptomyces</taxon>
    </lineage>
</organism>
<keyword evidence="3" id="KW-1185">Reference proteome</keyword>
<feature type="transmembrane region" description="Helical" evidence="1">
    <location>
        <begin position="102"/>
        <end position="123"/>
    </location>
</feature>
<comment type="caution">
    <text evidence="2">The sequence shown here is derived from an EMBL/GenBank/DDBJ whole genome shotgun (WGS) entry which is preliminary data.</text>
</comment>
<dbReference type="EMBL" id="JAJAUY010000001">
    <property type="protein sequence ID" value="MCB5177801.1"/>
    <property type="molecule type" value="Genomic_DNA"/>
</dbReference>
<protein>
    <recommendedName>
        <fullName evidence="4">Integral membrane protein</fullName>
    </recommendedName>
</protein>
<evidence type="ECO:0008006" key="4">
    <source>
        <dbReference type="Google" id="ProtNLM"/>
    </source>
</evidence>
<dbReference type="Proteomes" id="UP001199054">
    <property type="component" value="Unassembled WGS sequence"/>
</dbReference>
<evidence type="ECO:0000313" key="2">
    <source>
        <dbReference type="EMBL" id="MCB5177801.1"/>
    </source>
</evidence>
<dbReference type="RefSeq" id="WP_226724207.1">
    <property type="nucleotide sequence ID" value="NZ_JAJAUY010000001.1"/>
</dbReference>
<evidence type="ECO:0000256" key="1">
    <source>
        <dbReference type="SAM" id="Phobius"/>
    </source>
</evidence>
<keyword evidence="1" id="KW-0472">Membrane</keyword>
<gene>
    <name evidence="2" type="ORF">LG632_00115</name>
</gene>
<keyword evidence="1" id="KW-1133">Transmembrane helix</keyword>